<proteinExistence type="predicted"/>
<protein>
    <submittedName>
        <fullName evidence="1">Uncharacterized protein</fullName>
    </submittedName>
</protein>
<name>A0AAW2L609_9LAMI</name>
<reference evidence="1" key="2">
    <citation type="journal article" date="2024" name="Plant">
        <title>Genomic evolution and insights into agronomic trait innovations of Sesamum species.</title>
        <authorList>
            <person name="Miao H."/>
            <person name="Wang L."/>
            <person name="Qu L."/>
            <person name="Liu H."/>
            <person name="Sun Y."/>
            <person name="Le M."/>
            <person name="Wang Q."/>
            <person name="Wei S."/>
            <person name="Zheng Y."/>
            <person name="Lin W."/>
            <person name="Duan Y."/>
            <person name="Cao H."/>
            <person name="Xiong S."/>
            <person name="Wang X."/>
            <person name="Wei L."/>
            <person name="Li C."/>
            <person name="Ma Q."/>
            <person name="Ju M."/>
            <person name="Zhao R."/>
            <person name="Li G."/>
            <person name="Mu C."/>
            <person name="Tian Q."/>
            <person name="Mei H."/>
            <person name="Zhang T."/>
            <person name="Gao T."/>
            <person name="Zhang H."/>
        </authorList>
    </citation>
    <scope>NUCLEOTIDE SEQUENCE</scope>
    <source>
        <strain evidence="1">G01</strain>
    </source>
</reference>
<gene>
    <name evidence="1" type="ORF">Sangu_2323400</name>
</gene>
<dbReference type="AlphaFoldDB" id="A0AAW2L609"/>
<accession>A0AAW2L609</accession>
<dbReference type="EMBL" id="JACGWK010000015">
    <property type="protein sequence ID" value="KAL0314790.1"/>
    <property type="molecule type" value="Genomic_DNA"/>
</dbReference>
<reference evidence="1" key="1">
    <citation type="submission" date="2020-06" db="EMBL/GenBank/DDBJ databases">
        <authorList>
            <person name="Li T."/>
            <person name="Hu X."/>
            <person name="Zhang T."/>
            <person name="Song X."/>
            <person name="Zhang H."/>
            <person name="Dai N."/>
            <person name="Sheng W."/>
            <person name="Hou X."/>
            <person name="Wei L."/>
        </authorList>
    </citation>
    <scope>NUCLEOTIDE SEQUENCE</scope>
    <source>
        <strain evidence="1">G01</strain>
        <tissue evidence="1">Leaf</tissue>
    </source>
</reference>
<evidence type="ECO:0000313" key="1">
    <source>
        <dbReference type="EMBL" id="KAL0314790.1"/>
    </source>
</evidence>
<organism evidence="1">
    <name type="scientific">Sesamum angustifolium</name>
    <dbReference type="NCBI Taxonomy" id="2727405"/>
    <lineage>
        <taxon>Eukaryota</taxon>
        <taxon>Viridiplantae</taxon>
        <taxon>Streptophyta</taxon>
        <taxon>Embryophyta</taxon>
        <taxon>Tracheophyta</taxon>
        <taxon>Spermatophyta</taxon>
        <taxon>Magnoliopsida</taxon>
        <taxon>eudicotyledons</taxon>
        <taxon>Gunneridae</taxon>
        <taxon>Pentapetalae</taxon>
        <taxon>asterids</taxon>
        <taxon>lamiids</taxon>
        <taxon>Lamiales</taxon>
        <taxon>Pedaliaceae</taxon>
        <taxon>Sesamum</taxon>
    </lineage>
</organism>
<comment type="caution">
    <text evidence="1">The sequence shown here is derived from an EMBL/GenBank/DDBJ whole genome shotgun (WGS) entry which is preliminary data.</text>
</comment>
<sequence>MQDREITTESSGSWKGCKIDLGNSTLVEEILWQQWAKALWLKQGDKTTTFFHARASERKSIKEVKTIKDEEGRTVHENDGVCEVILLYFEQIFQFSNSDESVVREIVGAMETQVTEEMNMVALPRGSKACLEANAPS</sequence>